<feature type="signal peptide" evidence="1">
    <location>
        <begin position="1"/>
        <end position="29"/>
    </location>
</feature>
<dbReference type="Gramene" id="PNW81198">
    <property type="protein sequence ID" value="PNW81198"/>
    <property type="gene ID" value="CHLRE_07g346317v5"/>
</dbReference>
<name>A0A2K3DL10_CHLRE</name>
<dbReference type="OrthoDB" id="528757at2759"/>
<evidence type="ECO:0000256" key="1">
    <source>
        <dbReference type="SAM" id="SignalP"/>
    </source>
</evidence>
<keyword evidence="3" id="KW-1185">Reference proteome</keyword>
<gene>
    <name evidence="2" type="ORF">CHLRE_07g346317v5</name>
</gene>
<reference evidence="2" key="2">
    <citation type="submission" date="2017-07" db="EMBL/GenBank/DDBJ databases">
        <title>WGS assembly of Chlamydomonas reinhardtii.</title>
        <authorList>
            <consortium name="Chlamydomonas Annotation Team"/>
            <consortium name="JGI Annotation Team"/>
            <person name="Merchant S.S."/>
            <person name="Prochnik S.E."/>
            <person name="Vallon O."/>
            <person name="Harris E.H."/>
            <person name="Karpowicz S.J."/>
            <person name="Witman G.B."/>
            <person name="Terry A."/>
            <person name="Salamov A."/>
            <person name="Fritz-Laylin L.K."/>
            <person name="Marechal-Drouard L."/>
            <person name="Marshall W.F."/>
            <person name="Qu L.H."/>
            <person name="Nelson D.R."/>
            <person name="Sanderfoot A.A."/>
            <person name="Spalding M.H."/>
            <person name="Kapitonov V.V."/>
            <person name="Ren Q."/>
            <person name="Ferris P."/>
            <person name="Lindquist E."/>
            <person name="Shapiro H."/>
            <person name="Lucas S.M."/>
            <person name="Grimwood J."/>
            <person name="Schmutz J."/>
            <person name="Grigoriev I.V."/>
            <person name="Rokhsar D.S."/>
        </authorList>
    </citation>
    <scope>NUCLEOTIDE SEQUENCE</scope>
    <source>
        <strain evidence="2">CC-503 cw92 mt+</strain>
    </source>
</reference>
<accession>A0A2K3DL10</accession>
<keyword evidence="1" id="KW-0732">Signal</keyword>
<dbReference type="Proteomes" id="UP000006906">
    <property type="component" value="Chromosome 7"/>
</dbReference>
<sequence length="437" mass="47076">MVELLTARACALCLAYFVAMFAAAATSSASPAVKYVSEREGWQRAWTHEAMEPMYNASLYPDLAVFAGRIRLLSGLGIANQLRRYHMNSSRVKRGTAVVVVRGGRVTGLTFEDFNPAFRIRLDSVVRELQRHQDAGHITLPDSVFILNTRDVPVCSLGYCLVPMFSPVKEVRPGGKSYNEDLLVPHLAYPADELVEVEPADKIPRAGIAIHADEPAGSEGSCRWFVRKFARAGGAAAQWIDVLEAGELIKQQVQVLAAGGAAAAAGGGGGGGGGDGGAEARKAMEVAAGERPVSGMSAYPAPAACLARYQVALSCDSQAANPGLAGLLASNSLVLKGRSNWAEYYYRLLKVVKEAMLKSQAAKCAAIVERAQRFAYTYLSQRSRALFYEKAITEYNKLFGEGYMQATVADLPRDRPLAMSDILALPMYPSTWRQGLA</sequence>
<proteinExistence type="predicted"/>
<dbReference type="Gramene" id="PNW81197">
    <property type="protein sequence ID" value="PNW81197"/>
    <property type="gene ID" value="CHLRE_07g346317v5"/>
</dbReference>
<feature type="chain" id="PRO_5014294278" description="Glycosyl transferase CAP10 domain-containing protein" evidence="1">
    <location>
        <begin position="30"/>
        <end position="437"/>
    </location>
</feature>
<evidence type="ECO:0008006" key="4">
    <source>
        <dbReference type="Google" id="ProtNLM"/>
    </source>
</evidence>
<dbReference type="PANTHER" id="PTHR12203:SF35">
    <property type="entry name" value="PROTEIN O-GLUCOSYLTRANSFERASE 1"/>
    <property type="match status" value="1"/>
</dbReference>
<reference evidence="2 3" key="1">
    <citation type="journal article" date="2007" name="Science">
        <title>The Chlamydomonas genome reveals the evolution of key animal and plant functions.</title>
        <authorList>
            <person name="Merchant S.S."/>
            <person name="Prochnik S.E."/>
            <person name="Vallon O."/>
            <person name="Harris E.H."/>
            <person name="Karpowicz S.J."/>
            <person name="Witman G.B."/>
            <person name="Terry A."/>
            <person name="Salamov A."/>
            <person name="Fritz-Laylin L.K."/>
            <person name="Marechal-Drouard L."/>
            <person name="Marshall W.F."/>
            <person name="Qu L.H."/>
            <person name="Nelson D.R."/>
            <person name="Sanderfoot A.A."/>
            <person name="Spalding M.H."/>
            <person name="Kapitonov V.V."/>
            <person name="Ren Q."/>
            <person name="Ferris P."/>
            <person name="Lindquist E."/>
            <person name="Shapiro H."/>
            <person name="Lucas S.M."/>
            <person name="Grimwood J."/>
            <person name="Schmutz J."/>
            <person name="Cardol P."/>
            <person name="Cerutti H."/>
            <person name="Chanfreau G."/>
            <person name="Chen C.L."/>
            <person name="Cognat V."/>
            <person name="Croft M.T."/>
            <person name="Dent R."/>
            <person name="Dutcher S."/>
            <person name="Fernandez E."/>
            <person name="Fukuzawa H."/>
            <person name="Gonzalez-Ballester D."/>
            <person name="Gonzalez-Halphen D."/>
            <person name="Hallmann A."/>
            <person name="Hanikenne M."/>
            <person name="Hippler M."/>
            <person name="Inwood W."/>
            <person name="Jabbari K."/>
            <person name="Kalanon M."/>
            <person name="Kuras R."/>
            <person name="Lefebvre P.A."/>
            <person name="Lemaire S.D."/>
            <person name="Lobanov A.V."/>
            <person name="Lohr M."/>
            <person name="Manuell A."/>
            <person name="Meier I."/>
            <person name="Mets L."/>
            <person name="Mittag M."/>
            <person name="Mittelmeier T."/>
            <person name="Moroney J.V."/>
            <person name="Moseley J."/>
            <person name="Napoli C."/>
            <person name="Nedelcu A.M."/>
            <person name="Niyogi K."/>
            <person name="Novoselov S.V."/>
            <person name="Paulsen I.T."/>
            <person name="Pazour G."/>
            <person name="Purton S."/>
            <person name="Ral J.P."/>
            <person name="Riano-Pachon D.M."/>
            <person name="Riekhof W."/>
            <person name="Rymarquis L."/>
            <person name="Schroda M."/>
            <person name="Stern D."/>
            <person name="Umen J."/>
            <person name="Willows R."/>
            <person name="Wilson N."/>
            <person name="Zimmer S.L."/>
            <person name="Allmer J."/>
            <person name="Balk J."/>
            <person name="Bisova K."/>
            <person name="Chen C.J."/>
            <person name="Elias M."/>
            <person name="Gendler K."/>
            <person name="Hauser C."/>
            <person name="Lamb M.R."/>
            <person name="Ledford H."/>
            <person name="Long J.C."/>
            <person name="Minagawa J."/>
            <person name="Page M.D."/>
            <person name="Pan J."/>
            <person name="Pootakham W."/>
            <person name="Roje S."/>
            <person name="Rose A."/>
            <person name="Stahlberg E."/>
            <person name="Terauchi A.M."/>
            <person name="Yang P."/>
            <person name="Ball S."/>
            <person name="Bowler C."/>
            <person name="Dieckmann C.L."/>
            <person name="Gladyshev V.N."/>
            <person name="Green P."/>
            <person name="Jorgensen R."/>
            <person name="Mayfield S."/>
            <person name="Mueller-Roeber B."/>
            <person name="Rajamani S."/>
            <person name="Sayre R.T."/>
            <person name="Brokstein P."/>
            <person name="Dubchak I."/>
            <person name="Goodstein D."/>
            <person name="Hornick L."/>
            <person name="Huang Y.W."/>
            <person name="Jhaveri J."/>
            <person name="Luo Y."/>
            <person name="Martinez D."/>
            <person name="Ngau W.C."/>
            <person name="Otillar B."/>
            <person name="Poliakov A."/>
            <person name="Porter A."/>
            <person name="Szajkowski L."/>
            <person name="Werner G."/>
            <person name="Zhou K."/>
            <person name="Grigoriev I.V."/>
            <person name="Rokhsar D.S."/>
            <person name="Grossman A.R."/>
        </authorList>
    </citation>
    <scope>NUCLEOTIDE SEQUENCE [LARGE SCALE GENOMIC DNA]</scope>
    <source>
        <strain evidence="3">CC-503</strain>
        <strain evidence="2">CC-503 cw92 mt+</strain>
    </source>
</reference>
<dbReference type="EMBL" id="CM008968">
    <property type="protein sequence ID" value="PNW81197.1"/>
    <property type="molecule type" value="Genomic_DNA"/>
</dbReference>
<dbReference type="InterPro" id="IPR051091">
    <property type="entry name" value="O-Glucosyltr/Glycosyltrsf_90"/>
</dbReference>
<protein>
    <recommendedName>
        <fullName evidence="4">Glycosyl transferase CAP10 domain-containing protein</fullName>
    </recommendedName>
</protein>
<evidence type="ECO:0000313" key="3">
    <source>
        <dbReference type="Proteomes" id="UP000006906"/>
    </source>
</evidence>
<dbReference type="ExpressionAtlas" id="A0A2K3DL10">
    <property type="expression patterns" value="baseline and differential"/>
</dbReference>
<dbReference type="RefSeq" id="XP_042923033.1">
    <property type="nucleotide sequence ID" value="XM_043064465.1"/>
</dbReference>
<dbReference type="GeneID" id="5718143"/>
<organism evidence="2 3">
    <name type="scientific">Chlamydomonas reinhardtii</name>
    <name type="common">Chlamydomonas smithii</name>
    <dbReference type="NCBI Taxonomy" id="3055"/>
    <lineage>
        <taxon>Eukaryota</taxon>
        <taxon>Viridiplantae</taxon>
        <taxon>Chlorophyta</taxon>
        <taxon>core chlorophytes</taxon>
        <taxon>Chlorophyceae</taxon>
        <taxon>CS clade</taxon>
        <taxon>Chlamydomonadales</taxon>
        <taxon>Chlamydomonadaceae</taxon>
        <taxon>Chlamydomonas</taxon>
    </lineage>
</organism>
<evidence type="ECO:0000313" key="2">
    <source>
        <dbReference type="EMBL" id="PNW81198.1"/>
    </source>
</evidence>
<dbReference type="EMBL" id="CM008968">
    <property type="protein sequence ID" value="PNW81198.1"/>
    <property type="molecule type" value="Genomic_DNA"/>
</dbReference>
<dbReference type="AlphaFoldDB" id="A0A2K3DL10"/>
<dbReference type="PANTHER" id="PTHR12203">
    <property type="entry name" value="KDEL LYS-ASP-GLU-LEU CONTAINING - RELATED"/>
    <property type="match status" value="1"/>
</dbReference>
<dbReference type="RefSeq" id="XP_042923034.1">
    <property type="nucleotide sequence ID" value="XM_043064466.1"/>
</dbReference>
<dbReference type="KEGG" id="cre:CHLRE_07g346317v5"/>